<evidence type="ECO:0000313" key="3">
    <source>
        <dbReference type="EMBL" id="RUO22124.1"/>
    </source>
</evidence>
<evidence type="ECO:0000313" key="4">
    <source>
        <dbReference type="Proteomes" id="UP000249203"/>
    </source>
</evidence>
<feature type="domain" description="Competence protein CoiA nuclease-like" evidence="1">
    <location>
        <begin position="82"/>
        <end position="135"/>
    </location>
</feature>
<evidence type="ECO:0000259" key="1">
    <source>
        <dbReference type="Pfam" id="PF06054"/>
    </source>
</evidence>
<dbReference type="InterPro" id="IPR010330">
    <property type="entry name" value="CoiA_nuc"/>
</dbReference>
<keyword evidence="5" id="KW-1185">Reference proteome</keyword>
<evidence type="ECO:0000313" key="5">
    <source>
        <dbReference type="Proteomes" id="UP000287865"/>
    </source>
</evidence>
<reference evidence="2 4" key="2">
    <citation type="submission" date="2018-06" db="EMBL/GenBank/DDBJ databases">
        <title>Genomic Encyclopedia of Type Strains, Phase III (KMG-III): the genomes of soil and plant-associated and newly described type strains.</title>
        <authorList>
            <person name="Whitman W."/>
        </authorList>
    </citation>
    <scope>NUCLEOTIDE SEQUENCE [LARGE SCALE GENOMIC DNA]</scope>
    <source>
        <strain evidence="2 4">CGMCC 1.15366</strain>
    </source>
</reference>
<proteinExistence type="predicted"/>
<protein>
    <recommendedName>
        <fullName evidence="1">Competence protein CoiA nuclease-like domain-containing protein</fullName>
    </recommendedName>
</protein>
<accession>A0A327WUZ5</accession>
<dbReference type="Proteomes" id="UP000287865">
    <property type="component" value="Unassembled WGS sequence"/>
</dbReference>
<sequence length="229" mass="26979">MLLAIHNGERKRAEQATSGAIGACPWTQQPVKAHVGLLRQYWAYIGGAPTFPNGYEPESEWHLTWKTPVQDQYCEVIFGNNNEHRADILGSNETVIEIQRSIIDIRDSRERVEFYQRETGKRVIWVVDIQEFWRKRFILDGKPDREGRYKVSWKPKRTWLWDLAGNTRTNLFLEFNQSNDKLLHVWIYDKKMVAQFITKAEFFERYMQGVAKPEFFDSEYAVTVLQGKA</sequence>
<comment type="caution">
    <text evidence="2">The sequence shown here is derived from an EMBL/GenBank/DDBJ whole genome shotgun (WGS) entry which is preliminary data.</text>
</comment>
<dbReference type="Proteomes" id="UP000249203">
    <property type="component" value="Unassembled WGS sequence"/>
</dbReference>
<dbReference type="EMBL" id="QLMD01000024">
    <property type="protein sequence ID" value="RAJ92920.1"/>
    <property type="molecule type" value="Genomic_DNA"/>
</dbReference>
<dbReference type="Pfam" id="PF06054">
    <property type="entry name" value="CoiA_nuc"/>
    <property type="match status" value="1"/>
</dbReference>
<reference evidence="3 5" key="1">
    <citation type="journal article" date="2018" name="Front. Microbiol.">
        <title>Genome-Based Analysis Reveals the Taxonomy and Diversity of the Family Idiomarinaceae.</title>
        <authorList>
            <person name="Liu Y."/>
            <person name="Lai Q."/>
            <person name="Shao Z."/>
        </authorList>
    </citation>
    <scope>NUCLEOTIDE SEQUENCE [LARGE SCALE GENOMIC DNA]</scope>
    <source>
        <strain evidence="3 5">CF12-14</strain>
    </source>
</reference>
<name>A0A327WUZ5_9GAMM</name>
<evidence type="ECO:0000313" key="2">
    <source>
        <dbReference type="EMBL" id="RAJ92920.1"/>
    </source>
</evidence>
<organism evidence="2 4">
    <name type="scientific">Aliidiomarina maris</name>
    <dbReference type="NCBI Taxonomy" id="531312"/>
    <lineage>
        <taxon>Bacteria</taxon>
        <taxon>Pseudomonadati</taxon>
        <taxon>Pseudomonadota</taxon>
        <taxon>Gammaproteobacteria</taxon>
        <taxon>Alteromonadales</taxon>
        <taxon>Idiomarinaceae</taxon>
        <taxon>Aliidiomarina</taxon>
    </lineage>
</organism>
<dbReference type="EMBL" id="PIPK01000011">
    <property type="protein sequence ID" value="RUO22124.1"/>
    <property type="molecule type" value="Genomic_DNA"/>
</dbReference>
<dbReference type="AlphaFoldDB" id="A0A327WUZ5"/>
<dbReference type="OrthoDB" id="4212451at2"/>
<dbReference type="RefSeq" id="WP_111570571.1">
    <property type="nucleotide sequence ID" value="NZ_PIPK01000011.1"/>
</dbReference>
<gene>
    <name evidence="2" type="ORF">B0I24_1247</name>
    <name evidence="3" type="ORF">CWE07_11080</name>
</gene>